<dbReference type="AlphaFoldDB" id="A0A0G4FAQ4"/>
<feature type="compositionally biased region" description="Gly residues" evidence="1">
    <location>
        <begin position="131"/>
        <end position="140"/>
    </location>
</feature>
<dbReference type="EMBL" id="CDMZ01000243">
    <property type="protein sequence ID" value="CEM09994.1"/>
    <property type="molecule type" value="Genomic_DNA"/>
</dbReference>
<protein>
    <recommendedName>
        <fullName evidence="3">Reverse transcriptase Ty1/copia-type domain-containing protein</fullName>
    </recommendedName>
</protein>
<proteinExistence type="predicted"/>
<feature type="region of interest" description="Disordered" evidence="1">
    <location>
        <begin position="449"/>
        <end position="493"/>
    </location>
</feature>
<evidence type="ECO:0008006" key="3">
    <source>
        <dbReference type="Google" id="ProtNLM"/>
    </source>
</evidence>
<sequence length="1081" mass="118068">MFHWSKHHDDRSRPVVFEREDPTVEVVPPKDPRDRVNKNEVGHGDRVWEELSDASVAKTGRDRRGGEGSPRARVSDAEDEENDEDTFASESLLWGRTSGSDPDDGDDGGDPPDGAGDPFPDDSLHDPPPGGCSGGDWGGGTDDKGGGDGGGDVLPGSSQALHHSISVGERARLWLSARRRPRRLSVRRILSGDNGDDKRGAESSAERGRGDESEPEDRPIDPSTHPGGVDRSWSKQGTPIQERRVLGPAALEFSSYGWADLASDLSVRDPLAFKVKEIRDGRVKRSSIKHVFNIRGGRVPEEAVRMIDNPVQLRKVGVWKLPEAERVGGAKGAADAVSVAPSASSSSSAVPSSSVVLAVPPMGESRIVPEAAESQPGVPLNAGGEERAEDHGGPPTAEGASDEGNEVGGVEPLGSFAENVETDKEPPSMVASTIRDGYVLEVSLSTFEASSLGSGSDSSSSNDEWGVLGGGKLPRAGEGPTVRQNPPKEEVEEMNKVDEVLQGPQWERFNTLCAMEVLREERVRRVPEVTGRNWNDDLQEERGIPSFAGAMAWEREEGSPKRDGTSKSPTRSRWCGLPHLSYLSSRNPRSGFLFTGAAVYEEEMSRFKKGSTQLPTTKEEIDLGSHKLAALKEWLVNILGNRTLGRRVKRNKVRAVVGMGWRCTWKETDDGGRKPKARFFAKGFLDGRLVDTYIGTPSVAGINTVCLFIVSTGMEMEAADVTAAFLTSKDHNAERVGATLPFVLPRVPEVNPFKDISDDKYEELRRMAAEYEPGGTYLVEMGLYGLPCTAQLFDHKLEGVCKELGFKRVDTAIAVKAPPEGGRAQAIVMNWMDDLLTGAPPKEHKAFQETLNQRLGFGSVCVIGEGSERKFSGVDISRVSTEEIHLSQVSYLENTDTAPLWEILKEKRPNKPWKGLDGKSAEPSTEEEVDNQYEKPIRAGVGTLQWGVRMNPLRAVWGHTVAQSILKPSRRVFKTVVQIIEMLKEHPDKRVFMSMGLVPVVHVYFDAAFKFATYAARLGYVVRILHSIELRGDLRSLLENWIAWATKRAGRKVGSSTAGEVLAFEFLLKKLFGIVALVKAM</sequence>
<feature type="region of interest" description="Disordered" evidence="1">
    <location>
        <begin position="367"/>
        <end position="429"/>
    </location>
</feature>
<name>A0A0G4FAQ4_9ALVE</name>
<feature type="compositionally biased region" description="Acidic residues" evidence="1">
    <location>
        <begin position="101"/>
        <end position="110"/>
    </location>
</feature>
<accession>A0A0G4FAQ4</accession>
<reference evidence="2" key="1">
    <citation type="submission" date="2014-11" db="EMBL/GenBank/DDBJ databases">
        <authorList>
            <person name="Otto D Thomas"/>
            <person name="Naeem Raeece"/>
        </authorList>
    </citation>
    <scope>NUCLEOTIDE SEQUENCE</scope>
</reference>
<evidence type="ECO:0000313" key="2">
    <source>
        <dbReference type="EMBL" id="CEM09994.1"/>
    </source>
</evidence>
<feature type="region of interest" description="Disordered" evidence="1">
    <location>
        <begin position="912"/>
        <end position="931"/>
    </location>
</feature>
<dbReference type="PhylomeDB" id="A0A0G4FAQ4"/>
<dbReference type="VEuPathDB" id="CryptoDB:Cvel_3046"/>
<feature type="compositionally biased region" description="Basic and acidic residues" evidence="1">
    <location>
        <begin position="7"/>
        <end position="49"/>
    </location>
</feature>
<organism evidence="2">
    <name type="scientific">Chromera velia CCMP2878</name>
    <dbReference type="NCBI Taxonomy" id="1169474"/>
    <lineage>
        <taxon>Eukaryota</taxon>
        <taxon>Sar</taxon>
        <taxon>Alveolata</taxon>
        <taxon>Colpodellida</taxon>
        <taxon>Chromeraceae</taxon>
        <taxon>Chromera</taxon>
    </lineage>
</organism>
<feature type="compositionally biased region" description="Low complexity" evidence="1">
    <location>
        <begin position="450"/>
        <end position="461"/>
    </location>
</feature>
<gene>
    <name evidence="2" type="ORF">Cvel_3046</name>
</gene>
<feature type="compositionally biased region" description="Acidic residues" evidence="1">
    <location>
        <begin position="77"/>
        <end position="87"/>
    </location>
</feature>
<feature type="region of interest" description="Disordered" evidence="1">
    <location>
        <begin position="185"/>
        <end position="241"/>
    </location>
</feature>
<feature type="region of interest" description="Disordered" evidence="1">
    <location>
        <begin position="1"/>
        <end position="172"/>
    </location>
</feature>
<feature type="compositionally biased region" description="Basic and acidic residues" evidence="1">
    <location>
        <begin position="195"/>
        <end position="220"/>
    </location>
</feature>
<evidence type="ECO:0000256" key="1">
    <source>
        <dbReference type="SAM" id="MobiDB-lite"/>
    </source>
</evidence>